<dbReference type="Pfam" id="PF00501">
    <property type="entry name" value="AMP-binding"/>
    <property type="match status" value="1"/>
</dbReference>
<dbReference type="NCBIfam" id="TIGR01733">
    <property type="entry name" value="AA-adenyl-dom"/>
    <property type="match status" value="1"/>
</dbReference>
<dbReference type="InterPro" id="IPR001242">
    <property type="entry name" value="Condensation_dom"/>
</dbReference>
<keyword evidence="7" id="KW-1185">Reference proteome</keyword>
<dbReference type="InterPro" id="IPR006162">
    <property type="entry name" value="Ppantetheine_attach_site"/>
</dbReference>
<evidence type="ECO:0000313" key="6">
    <source>
        <dbReference type="EMBL" id="SDL27486.1"/>
    </source>
</evidence>
<proteinExistence type="predicted"/>
<dbReference type="GO" id="GO:0044550">
    <property type="term" value="P:secondary metabolite biosynthetic process"/>
    <property type="evidence" value="ECO:0007669"/>
    <property type="project" value="TreeGrafter"/>
</dbReference>
<dbReference type="Gene3D" id="2.30.38.10">
    <property type="entry name" value="Luciferase, Domain 3"/>
    <property type="match status" value="1"/>
</dbReference>
<dbReference type="InterPro" id="IPR036736">
    <property type="entry name" value="ACP-like_sf"/>
</dbReference>
<dbReference type="Proteomes" id="UP000199440">
    <property type="component" value="Unassembled WGS sequence"/>
</dbReference>
<dbReference type="PROSITE" id="PS00012">
    <property type="entry name" value="PHOSPHOPANTETHEINE"/>
    <property type="match status" value="1"/>
</dbReference>
<dbReference type="SMART" id="SM00823">
    <property type="entry name" value="PKS_PP"/>
    <property type="match status" value="1"/>
</dbReference>
<dbReference type="InterPro" id="IPR014729">
    <property type="entry name" value="Rossmann-like_a/b/a_fold"/>
</dbReference>
<dbReference type="RefSeq" id="WP_089884457.1">
    <property type="nucleotide sequence ID" value="NZ_FNGV01000001.1"/>
</dbReference>
<dbReference type="InterPro" id="IPR009081">
    <property type="entry name" value="PP-bd_ACP"/>
</dbReference>
<dbReference type="Gene3D" id="3.30.300.30">
    <property type="match status" value="2"/>
</dbReference>
<name>A0A1G9IR33_9FLAO</name>
<organism evidence="6 7">
    <name type="scientific">Kriegella aquimaris</name>
    <dbReference type="NCBI Taxonomy" id="192904"/>
    <lineage>
        <taxon>Bacteria</taxon>
        <taxon>Pseudomonadati</taxon>
        <taxon>Bacteroidota</taxon>
        <taxon>Flavobacteriia</taxon>
        <taxon>Flavobacteriales</taxon>
        <taxon>Flavobacteriaceae</taxon>
        <taxon>Kriegella</taxon>
    </lineage>
</organism>
<keyword evidence="2" id="KW-0596">Phosphopantetheine</keyword>
<dbReference type="FunFam" id="1.10.1200.10:FF:000005">
    <property type="entry name" value="Nonribosomal peptide synthetase 1"/>
    <property type="match status" value="1"/>
</dbReference>
<protein>
    <submittedName>
        <fullName evidence="6">Amino acid adenylation domain-containing protein</fullName>
    </submittedName>
</protein>
<dbReference type="Gene3D" id="3.40.50.620">
    <property type="entry name" value="HUPs"/>
    <property type="match status" value="1"/>
</dbReference>
<dbReference type="GO" id="GO:0005737">
    <property type="term" value="C:cytoplasm"/>
    <property type="evidence" value="ECO:0007669"/>
    <property type="project" value="TreeGrafter"/>
</dbReference>
<evidence type="ECO:0000259" key="5">
    <source>
        <dbReference type="PROSITE" id="PS50075"/>
    </source>
</evidence>
<dbReference type="InterPro" id="IPR010071">
    <property type="entry name" value="AA_adenyl_dom"/>
</dbReference>
<dbReference type="GO" id="GO:0003824">
    <property type="term" value="F:catalytic activity"/>
    <property type="evidence" value="ECO:0007669"/>
    <property type="project" value="InterPro"/>
</dbReference>
<feature type="domain" description="Carrier" evidence="5">
    <location>
        <begin position="1300"/>
        <end position="1375"/>
    </location>
</feature>
<dbReference type="PROSITE" id="PS00455">
    <property type="entry name" value="AMP_BINDING"/>
    <property type="match status" value="1"/>
</dbReference>
<dbReference type="SUPFAM" id="SSF52402">
    <property type="entry name" value="Adenine nucleotide alpha hydrolases-like"/>
    <property type="match status" value="1"/>
</dbReference>
<keyword evidence="4" id="KW-0671">Queuosine biosynthesis</keyword>
<dbReference type="InterPro" id="IPR018317">
    <property type="entry name" value="QueC"/>
</dbReference>
<dbReference type="SUPFAM" id="SSF52777">
    <property type="entry name" value="CoA-dependent acyltransferases"/>
    <property type="match status" value="2"/>
</dbReference>
<dbReference type="Pfam" id="PF00668">
    <property type="entry name" value="Condensation"/>
    <property type="match status" value="1"/>
</dbReference>
<dbReference type="PIRSF" id="PIRSF001617">
    <property type="entry name" value="Alpha-AR"/>
    <property type="match status" value="1"/>
</dbReference>
<dbReference type="Pfam" id="PF00550">
    <property type="entry name" value="PP-binding"/>
    <property type="match status" value="1"/>
</dbReference>
<evidence type="ECO:0000256" key="1">
    <source>
        <dbReference type="ARBA" id="ARBA00001957"/>
    </source>
</evidence>
<dbReference type="GO" id="GO:0043041">
    <property type="term" value="P:amino acid activation for nonribosomal peptide biosynthetic process"/>
    <property type="evidence" value="ECO:0007669"/>
    <property type="project" value="TreeGrafter"/>
</dbReference>
<dbReference type="InterPro" id="IPR025110">
    <property type="entry name" value="AMP-bd_C"/>
</dbReference>
<dbReference type="STRING" id="192904.SAMN04488514_101237"/>
<evidence type="ECO:0000256" key="2">
    <source>
        <dbReference type="ARBA" id="ARBA00022450"/>
    </source>
</evidence>
<keyword evidence="3" id="KW-0597">Phosphoprotein</keyword>
<dbReference type="Gene3D" id="3.30.559.30">
    <property type="entry name" value="Nonribosomal peptide synthetase, condensation domain"/>
    <property type="match status" value="1"/>
</dbReference>
<dbReference type="Gene3D" id="1.10.1200.10">
    <property type="entry name" value="ACP-like"/>
    <property type="match status" value="1"/>
</dbReference>
<dbReference type="Gene3D" id="3.40.50.980">
    <property type="match status" value="2"/>
</dbReference>
<dbReference type="Pfam" id="PF13193">
    <property type="entry name" value="AMP-binding_C"/>
    <property type="match status" value="1"/>
</dbReference>
<dbReference type="PANTHER" id="PTHR45527">
    <property type="entry name" value="NONRIBOSOMAL PEPTIDE SYNTHETASE"/>
    <property type="match status" value="1"/>
</dbReference>
<dbReference type="GO" id="GO:0031177">
    <property type="term" value="F:phosphopantetheine binding"/>
    <property type="evidence" value="ECO:0007669"/>
    <property type="project" value="InterPro"/>
</dbReference>
<dbReference type="SUPFAM" id="SSF47336">
    <property type="entry name" value="ACP-like"/>
    <property type="match status" value="1"/>
</dbReference>
<dbReference type="PROSITE" id="PS50075">
    <property type="entry name" value="CARRIER"/>
    <property type="match status" value="1"/>
</dbReference>
<dbReference type="Gene3D" id="3.30.559.10">
    <property type="entry name" value="Chloramphenicol acetyltransferase-like domain"/>
    <property type="match status" value="1"/>
</dbReference>
<dbReference type="GO" id="GO:0008616">
    <property type="term" value="P:tRNA queuosine(34) biosynthetic process"/>
    <property type="evidence" value="ECO:0007669"/>
    <property type="project" value="UniProtKB-KW"/>
</dbReference>
<evidence type="ECO:0000313" key="7">
    <source>
        <dbReference type="Proteomes" id="UP000199440"/>
    </source>
</evidence>
<dbReference type="InterPro" id="IPR020845">
    <property type="entry name" value="AMP-binding_CS"/>
</dbReference>
<dbReference type="InterPro" id="IPR045851">
    <property type="entry name" value="AMP-bd_C_sf"/>
</dbReference>
<evidence type="ECO:0000256" key="4">
    <source>
        <dbReference type="ARBA" id="ARBA00022785"/>
    </source>
</evidence>
<dbReference type="EMBL" id="FNGV01000001">
    <property type="protein sequence ID" value="SDL27486.1"/>
    <property type="molecule type" value="Genomic_DNA"/>
</dbReference>
<dbReference type="PANTHER" id="PTHR45527:SF1">
    <property type="entry name" value="FATTY ACID SYNTHASE"/>
    <property type="match status" value="1"/>
</dbReference>
<dbReference type="FunFam" id="3.40.50.980:FF:000001">
    <property type="entry name" value="Non-ribosomal peptide synthetase"/>
    <property type="match status" value="1"/>
</dbReference>
<sequence>MDNTDSNHIELSQGQMSLWTGQKLNPDVPLHNTAYSFEIDGEIDPEVFKEAFRQVVSKIDALRTVFFEKEGIPYQTVLSKISNGLEFIDLAMESDAGVKAYLQERSLKEIDISKCIFDSILVKSPVRKYIWLLNIHHLVIDVVSLKTIFESTSKCYTGIIENNLEEIEPTPLFTEYVHFEKVFQKNPKNENIKNYWAERIKTIKKQPELYGVYNKFDKTKSTRVFLELGFERSQRLREIAQNPAIRSWTPHLTLFNIFSSLLFVYLYRVSGQRTLSIGAPNHNRATKQFQKTVGCFIQIFPLVSEILESDTFNSVLQRVKLETNNYLKYAKPGMATSEINRSFSTILNYIHTGFPDFCGFPTKTEWIPSEHIDVTHQMRCHIVDFDATGEIEVLFDYNRAIFDEDLISRAPHHFLNLVDAFLGNIYQPIDRPELLSDSEKLNTNSEGKTDLDAFISLIDQFNKIQNSNPNDIALRHKKEIYTYADINERANQLASFLVTKGIGKGTSVALYLERSPEYIIGVLAILKSGGTFIPIPSDQPSQRVAFILEDSGCALLLTDTQLKNNIKSVDIETIDLNLLSESIKNQSGIDTKIVIGPSDIAYVIYTSGSTGNPKGVLISQCAIFNYLNWAKKAYTTGDKFIFPLFTSIGFDLTITSTFLPLLTGGEVIIYKESGQGPDISLMEVLADNKVNSIKLTPSHLALLQGTDLSHSKINTMIVGGEDFKANLAANTQKTFGKGLKIYNEYGPTEATVGCIVAQFDSNKHKDVSVPIGTPIDNMHAYILDSYKNLVPKGVIGELYLGGTGLAEGYANLPSLTEDKFIKNPFLKGTKVYRTGDLARENSYGELEYLGRADDQVKLRGFRIEPSDIEANMLGHEEITNAAVVLIENEKSVSENEVINCTECGLPSNYPNTDFDENGVCHLCNAFKGYKDEAQRYFKTTDELRDILISKRGKNPNYDCLSLLSGGKDSTYILAQLIGMGLKVLAFTLDNGYISDQAKGNIDKIVQKLGVDHIYGTTEYMNKIFVDSLNRHQNVCNGCFKTIYTLSTQIALDKQIPFVVTGLSRGQFFETRLTEELFWDKNVDVSTIDKTILEARKLYHQEEDAVKNLLDVSMFNTDETFEKVQFIDFYRYSDVKLEEMLTYLKEKVDWVRPTDTGRSTNCLINQVGIYVHKKQKGYSNYSFPYSWDVRMGHKTRKETLEEINEVIDEKEVKRIINEIGYQEIGEDESNQKRLVAYYTGKKRLASKELSEYLKKELPEYMVPTFFKFIDEMPLTKNGKIDKSALRALNSSQLDMDTPFVAPNGEIEELLAAIWKEVLRLKQVGVHDDFIALGGHSLAAIRVTARINEEIEMNFPLNKIFDLPTIAEYAKYIEDTLVELLKE</sequence>
<gene>
    <name evidence="6" type="ORF">SAMN04488514_101237</name>
</gene>
<dbReference type="Pfam" id="PF06508">
    <property type="entry name" value="QueC"/>
    <property type="match status" value="1"/>
</dbReference>
<accession>A0A1G9IR33</accession>
<dbReference type="InterPro" id="IPR023213">
    <property type="entry name" value="CAT-like_dom_sf"/>
</dbReference>
<evidence type="ECO:0000256" key="3">
    <source>
        <dbReference type="ARBA" id="ARBA00022553"/>
    </source>
</evidence>
<dbReference type="OrthoDB" id="4317020at2"/>
<comment type="cofactor">
    <cofactor evidence="1">
        <name>pantetheine 4'-phosphate</name>
        <dbReference type="ChEBI" id="CHEBI:47942"/>
    </cofactor>
</comment>
<dbReference type="SUPFAM" id="SSF56801">
    <property type="entry name" value="Acetyl-CoA synthetase-like"/>
    <property type="match status" value="2"/>
</dbReference>
<dbReference type="InterPro" id="IPR000873">
    <property type="entry name" value="AMP-dep_synth/lig_dom"/>
</dbReference>
<reference evidence="6 7" key="1">
    <citation type="submission" date="2016-10" db="EMBL/GenBank/DDBJ databases">
        <authorList>
            <person name="de Groot N.N."/>
        </authorList>
    </citation>
    <scope>NUCLEOTIDE SEQUENCE [LARGE SCALE GENOMIC DNA]</scope>
    <source>
        <strain evidence="6 7">DSM 19886</strain>
    </source>
</reference>
<dbReference type="InterPro" id="IPR020806">
    <property type="entry name" value="PKS_PP-bd"/>
</dbReference>